<dbReference type="SMART" id="SM00387">
    <property type="entry name" value="HATPase_c"/>
    <property type="match status" value="1"/>
</dbReference>
<sequence length="636" mass="70014">MSVAAGFDPRIANLEAEIELLSRRLARAERARSEAEALLEDKSRVLANANRELRANRELLRGQLDQRTRQLLDAQRVAGFGTMVWDVERKVGELSPHAQALLGMPGVDEIDTLSIFDHLTHPDDRQPLRDYATLMIRRAVALRANPLAEAPACPRGHAATEHCATCRDRRQCDDMFEVRIQPGGGVERNLRLKAQVHIPANLGKVLVFLTIQDVTAELAAAREAERLRLQDQQRLADLEALTRDLEQARQAAEQANAAKSRFLAMMSHDIRTPMNGVIGMLQLFDDAGLTEDQRRTISHVRASSEQLRMLLDDIIDLERAESGKLTLNPQPLGLSEFLHDAIGFWQKVAAEKGLEMTLERAAFIPGQKLVEWVLADRYRLRQLVDNMLSNAIKYTRAGSIRIRMGNIAPGRARYEVIDTGIGIPEARRRELFEDFGQLRMDGVGEGGAGLGLAICRRIVELMGGTIGVDGNEDGPGSRFWIELPITHIPPPQQPSRPASLLLTRPDGGRPRILVAEDFETNRIVARGLLGRLGCDVELVNDGEAAVDRAAIGGIDLVLMDISMPVMSGIEATRQIRALPGPEATVPILALSAYSRPEELEPILTAGACGHVGKPIRIEEQHMAIARILLPGACPDA</sequence>
<feature type="coiled-coil region" evidence="6">
    <location>
        <begin position="11"/>
        <end position="70"/>
    </location>
</feature>
<dbReference type="OrthoDB" id="9801651at2"/>
<dbReference type="PRINTS" id="PR00344">
    <property type="entry name" value="BCTRLSENSOR"/>
</dbReference>
<evidence type="ECO:0000313" key="10">
    <source>
        <dbReference type="Proteomes" id="UP000216991"/>
    </source>
</evidence>
<dbReference type="PROSITE" id="PS50110">
    <property type="entry name" value="RESPONSE_REGULATORY"/>
    <property type="match status" value="1"/>
</dbReference>
<dbReference type="Pfam" id="PF02518">
    <property type="entry name" value="HATPase_c"/>
    <property type="match status" value="1"/>
</dbReference>
<dbReference type="AlphaFoldDB" id="A0A255YD20"/>
<dbReference type="InterPro" id="IPR011006">
    <property type="entry name" value="CheY-like_superfamily"/>
</dbReference>
<organism evidence="9 10">
    <name type="scientific">Sandarakinorhabdus cyanobacteriorum</name>
    <dbReference type="NCBI Taxonomy" id="1981098"/>
    <lineage>
        <taxon>Bacteria</taxon>
        <taxon>Pseudomonadati</taxon>
        <taxon>Pseudomonadota</taxon>
        <taxon>Alphaproteobacteria</taxon>
        <taxon>Sphingomonadales</taxon>
        <taxon>Sphingosinicellaceae</taxon>
        <taxon>Sandarakinorhabdus</taxon>
    </lineage>
</organism>
<dbReference type="GO" id="GO:0000155">
    <property type="term" value="F:phosphorelay sensor kinase activity"/>
    <property type="evidence" value="ECO:0007669"/>
    <property type="project" value="InterPro"/>
</dbReference>
<evidence type="ECO:0000256" key="1">
    <source>
        <dbReference type="ARBA" id="ARBA00000085"/>
    </source>
</evidence>
<dbReference type="Pfam" id="PF00072">
    <property type="entry name" value="Response_reg"/>
    <property type="match status" value="1"/>
</dbReference>
<dbReference type="SUPFAM" id="SSF52172">
    <property type="entry name" value="CheY-like"/>
    <property type="match status" value="1"/>
</dbReference>
<dbReference type="InterPro" id="IPR005467">
    <property type="entry name" value="His_kinase_dom"/>
</dbReference>
<keyword evidence="4" id="KW-0902">Two-component regulatory system</keyword>
<reference evidence="9 10" key="1">
    <citation type="submission" date="2017-07" db="EMBL/GenBank/DDBJ databases">
        <title>Sandarakinorhabdus cyanobacteriorum sp. nov., a novel bacterium isolated from cyanobacterial aggregates in a eutrophic lake.</title>
        <authorList>
            <person name="Cai H."/>
        </authorList>
    </citation>
    <scope>NUCLEOTIDE SEQUENCE [LARGE SCALE GENOMIC DNA]</scope>
    <source>
        <strain evidence="9 10">TH057</strain>
    </source>
</reference>
<dbReference type="InterPro" id="IPR003594">
    <property type="entry name" value="HATPase_dom"/>
</dbReference>
<keyword evidence="10" id="KW-1185">Reference proteome</keyword>
<dbReference type="SUPFAM" id="SSF47384">
    <property type="entry name" value="Homodimeric domain of signal transducing histidine kinase"/>
    <property type="match status" value="1"/>
</dbReference>
<name>A0A255YD20_9SPHN</name>
<protein>
    <recommendedName>
        <fullName evidence="2">histidine kinase</fullName>
        <ecNumber evidence="2">2.7.13.3</ecNumber>
    </recommendedName>
</protein>
<dbReference type="Gene3D" id="1.10.287.130">
    <property type="match status" value="1"/>
</dbReference>
<evidence type="ECO:0000259" key="7">
    <source>
        <dbReference type="PROSITE" id="PS50109"/>
    </source>
</evidence>
<dbReference type="InterPro" id="IPR001789">
    <property type="entry name" value="Sig_transdc_resp-reg_receiver"/>
</dbReference>
<keyword evidence="3 5" id="KW-0597">Phosphoprotein</keyword>
<evidence type="ECO:0000313" key="9">
    <source>
        <dbReference type="EMBL" id="OYQ27088.1"/>
    </source>
</evidence>
<dbReference type="EMBL" id="NOXT01000115">
    <property type="protein sequence ID" value="OYQ27088.1"/>
    <property type="molecule type" value="Genomic_DNA"/>
</dbReference>
<dbReference type="Proteomes" id="UP000216991">
    <property type="component" value="Unassembled WGS sequence"/>
</dbReference>
<dbReference type="InterPro" id="IPR003661">
    <property type="entry name" value="HisK_dim/P_dom"/>
</dbReference>
<accession>A0A255YD20</accession>
<dbReference type="CDD" id="cd17546">
    <property type="entry name" value="REC_hyHK_CKI1_RcsC-like"/>
    <property type="match status" value="1"/>
</dbReference>
<dbReference type="CDD" id="cd00082">
    <property type="entry name" value="HisKA"/>
    <property type="match status" value="1"/>
</dbReference>
<feature type="coiled-coil region" evidence="6">
    <location>
        <begin position="221"/>
        <end position="258"/>
    </location>
</feature>
<evidence type="ECO:0000256" key="6">
    <source>
        <dbReference type="SAM" id="Coils"/>
    </source>
</evidence>
<keyword evidence="6" id="KW-0175">Coiled coil</keyword>
<gene>
    <name evidence="9" type="ORF">CHU93_11295</name>
</gene>
<dbReference type="PANTHER" id="PTHR45339:SF1">
    <property type="entry name" value="HYBRID SIGNAL TRANSDUCTION HISTIDINE KINASE J"/>
    <property type="match status" value="1"/>
</dbReference>
<evidence type="ECO:0000259" key="8">
    <source>
        <dbReference type="PROSITE" id="PS50110"/>
    </source>
</evidence>
<dbReference type="Gene3D" id="3.30.565.10">
    <property type="entry name" value="Histidine kinase-like ATPase, C-terminal domain"/>
    <property type="match status" value="1"/>
</dbReference>
<feature type="domain" description="Response regulatory" evidence="8">
    <location>
        <begin position="511"/>
        <end position="628"/>
    </location>
</feature>
<dbReference type="Gene3D" id="3.40.50.2300">
    <property type="match status" value="1"/>
</dbReference>
<dbReference type="InterPro" id="IPR036097">
    <property type="entry name" value="HisK_dim/P_sf"/>
</dbReference>
<dbReference type="Pfam" id="PF00512">
    <property type="entry name" value="HisKA"/>
    <property type="match status" value="1"/>
</dbReference>
<dbReference type="SMART" id="SM00448">
    <property type="entry name" value="REC"/>
    <property type="match status" value="1"/>
</dbReference>
<proteinExistence type="predicted"/>
<evidence type="ECO:0000256" key="3">
    <source>
        <dbReference type="ARBA" id="ARBA00022553"/>
    </source>
</evidence>
<feature type="domain" description="Histidine kinase" evidence="7">
    <location>
        <begin position="265"/>
        <end position="487"/>
    </location>
</feature>
<dbReference type="SMART" id="SM00388">
    <property type="entry name" value="HisKA"/>
    <property type="match status" value="1"/>
</dbReference>
<evidence type="ECO:0000256" key="4">
    <source>
        <dbReference type="ARBA" id="ARBA00023012"/>
    </source>
</evidence>
<dbReference type="EC" id="2.7.13.3" evidence="2"/>
<evidence type="ECO:0000256" key="2">
    <source>
        <dbReference type="ARBA" id="ARBA00012438"/>
    </source>
</evidence>
<dbReference type="InterPro" id="IPR004358">
    <property type="entry name" value="Sig_transdc_His_kin-like_C"/>
</dbReference>
<dbReference type="InterPro" id="IPR036890">
    <property type="entry name" value="HATPase_C_sf"/>
</dbReference>
<dbReference type="SUPFAM" id="SSF55874">
    <property type="entry name" value="ATPase domain of HSP90 chaperone/DNA topoisomerase II/histidine kinase"/>
    <property type="match status" value="1"/>
</dbReference>
<evidence type="ECO:0000256" key="5">
    <source>
        <dbReference type="PROSITE-ProRule" id="PRU00169"/>
    </source>
</evidence>
<comment type="catalytic activity">
    <reaction evidence="1">
        <text>ATP + protein L-histidine = ADP + protein N-phospho-L-histidine.</text>
        <dbReference type="EC" id="2.7.13.3"/>
    </reaction>
</comment>
<feature type="modified residue" description="4-aspartylphosphate" evidence="5">
    <location>
        <position position="560"/>
    </location>
</feature>
<dbReference type="Gene3D" id="3.30.450.20">
    <property type="entry name" value="PAS domain"/>
    <property type="match status" value="1"/>
</dbReference>
<dbReference type="PROSITE" id="PS50109">
    <property type="entry name" value="HIS_KIN"/>
    <property type="match status" value="1"/>
</dbReference>
<dbReference type="PANTHER" id="PTHR45339">
    <property type="entry name" value="HYBRID SIGNAL TRANSDUCTION HISTIDINE KINASE J"/>
    <property type="match status" value="1"/>
</dbReference>
<comment type="caution">
    <text evidence="9">The sequence shown here is derived from an EMBL/GenBank/DDBJ whole genome shotgun (WGS) entry which is preliminary data.</text>
</comment>